<sequence>MPGVLSSFNISHERQKSLALIAAILVILRSHIPASWPKSINPYGGRLTDAQLEQARQEVYREEADGSTTLFVPFRGRVSKVRIEPTKADTLSRGAKLFPVVRATQTSKKASVDGMFMRQLWAVLRLAFPHWRSKEVFIVLLHSSFLMLRTLLSVAVARLDGPPMAKGFIRGLGWWFALAIPSTYTNSMIHHLQSKLSLRLRTRLTRYTHDLYLQSAPNLRYYRVGLEGGLEGVDQYITADIAAFCDSLAALYGNVMKPALDMVIFTAQISRSLGPLGSIFLWANYLVSSSLLRSVTPAFARMAAVESRLEGEYRGGVARAGREAEEIAFYDGGRTERDILWRAYSRLMSHVNSIVKYLWSAMGYCLISIPVMLRPRRNIGVQAQAPFAEGFIKPDNAIASRTEDYISNRRLLLSIADAGGRLMYAYKDLLELAGLTTRVYTLLSTLHALPAIKDFVESDHVELDGVGVSIPERKVRGANMFESEDSSSRNYGLGGSLVEPLKIVISRGDHLMITGPNGVGKTAIARVLSGLWESDDGVLRRPVRGVSGLFVVPQKAYMVVGTLRDQITYPHSYSQFMASGRSDEDLMQILEVVHLAYLPDREGGWTTQKEWRDVLSGGEKQRMGMARLFYHCPKFAVLDECTSAVSTDVEGLMYQHAKDLGITLITISHRPSLTKYHTSVLTLRGDATGGWNVTRVGTEEQSVGVEREIASLEAQLNEVATWEARLKDVAAELGVSVKLPNTS</sequence>
<dbReference type="OrthoDB" id="422637at2759"/>
<evidence type="ECO:0000256" key="7">
    <source>
        <dbReference type="ARBA" id="ARBA00023136"/>
    </source>
</evidence>
<protein>
    <recommendedName>
        <fullName evidence="8">ABC transporter domain-containing protein</fullName>
    </recommendedName>
</protein>
<accession>A0A9P6B568</accession>
<dbReference type="InterPro" id="IPR017871">
    <property type="entry name" value="ABC_transporter-like_CS"/>
</dbReference>
<feature type="domain" description="ABC transporter" evidence="8">
    <location>
        <begin position="475"/>
        <end position="710"/>
    </location>
</feature>
<keyword evidence="4" id="KW-0547">Nucleotide-binding</keyword>
<dbReference type="InterPro" id="IPR050835">
    <property type="entry name" value="ABC_transporter_sub-D"/>
</dbReference>
<keyword evidence="10" id="KW-1185">Reference proteome</keyword>
<comment type="caution">
    <text evidence="9">The sequence shown here is derived from an EMBL/GenBank/DDBJ whole genome shotgun (WGS) entry which is preliminary data.</text>
</comment>
<evidence type="ECO:0000256" key="2">
    <source>
        <dbReference type="ARBA" id="ARBA00022448"/>
    </source>
</evidence>
<dbReference type="SMART" id="SM00382">
    <property type="entry name" value="AAA"/>
    <property type="match status" value="1"/>
</dbReference>
<comment type="similarity">
    <text evidence="1">Belongs to the ABC transporter superfamily. ABCD family. Peroxisomal fatty acyl CoA transporter (TC 3.A.1.203) subfamily.</text>
</comment>
<dbReference type="PANTHER" id="PTHR11384:SF67">
    <property type="entry name" value="ATP-BINDING CASSETTE SUB-FAMILY D MEMBER 1"/>
    <property type="match status" value="1"/>
</dbReference>
<dbReference type="GO" id="GO:0005524">
    <property type="term" value="F:ATP binding"/>
    <property type="evidence" value="ECO:0007669"/>
    <property type="project" value="UniProtKB-KW"/>
</dbReference>
<dbReference type="InterPro" id="IPR003439">
    <property type="entry name" value="ABC_transporter-like_ATP-bd"/>
</dbReference>
<keyword evidence="2" id="KW-0813">Transport</keyword>
<dbReference type="GO" id="GO:0015910">
    <property type="term" value="P:long-chain fatty acid import into peroxisome"/>
    <property type="evidence" value="ECO:0007669"/>
    <property type="project" value="TreeGrafter"/>
</dbReference>
<organism evidence="9 10">
    <name type="scientific">Hydnum rufescens UP504</name>
    <dbReference type="NCBI Taxonomy" id="1448309"/>
    <lineage>
        <taxon>Eukaryota</taxon>
        <taxon>Fungi</taxon>
        <taxon>Dikarya</taxon>
        <taxon>Basidiomycota</taxon>
        <taxon>Agaricomycotina</taxon>
        <taxon>Agaricomycetes</taxon>
        <taxon>Cantharellales</taxon>
        <taxon>Hydnaceae</taxon>
        <taxon>Hydnum</taxon>
    </lineage>
</organism>
<dbReference type="InterPro" id="IPR027417">
    <property type="entry name" value="P-loop_NTPase"/>
</dbReference>
<evidence type="ECO:0000256" key="6">
    <source>
        <dbReference type="ARBA" id="ARBA00022989"/>
    </source>
</evidence>
<dbReference type="GO" id="GO:0005778">
    <property type="term" value="C:peroxisomal membrane"/>
    <property type="evidence" value="ECO:0007669"/>
    <property type="project" value="TreeGrafter"/>
</dbReference>
<keyword evidence="3" id="KW-0812">Transmembrane</keyword>
<evidence type="ECO:0000256" key="3">
    <source>
        <dbReference type="ARBA" id="ARBA00022692"/>
    </source>
</evidence>
<evidence type="ECO:0000256" key="4">
    <source>
        <dbReference type="ARBA" id="ARBA00022741"/>
    </source>
</evidence>
<evidence type="ECO:0000313" key="10">
    <source>
        <dbReference type="Proteomes" id="UP000886523"/>
    </source>
</evidence>
<dbReference type="PROSITE" id="PS50893">
    <property type="entry name" value="ABC_TRANSPORTER_2"/>
    <property type="match status" value="1"/>
</dbReference>
<dbReference type="SUPFAM" id="SSF52540">
    <property type="entry name" value="P-loop containing nucleoside triphosphate hydrolases"/>
    <property type="match status" value="1"/>
</dbReference>
<dbReference type="InterPro" id="IPR003593">
    <property type="entry name" value="AAA+_ATPase"/>
</dbReference>
<gene>
    <name evidence="9" type="ORF">BS47DRAFT_1339078</name>
</gene>
<proteinExistence type="inferred from homology"/>
<keyword evidence="5" id="KW-0067">ATP-binding</keyword>
<dbReference type="Pfam" id="PF00005">
    <property type="entry name" value="ABC_tran"/>
    <property type="match status" value="1"/>
</dbReference>
<dbReference type="GO" id="GO:0140359">
    <property type="term" value="F:ABC-type transporter activity"/>
    <property type="evidence" value="ECO:0007669"/>
    <property type="project" value="InterPro"/>
</dbReference>
<dbReference type="AlphaFoldDB" id="A0A9P6B568"/>
<evidence type="ECO:0000256" key="1">
    <source>
        <dbReference type="ARBA" id="ARBA00008575"/>
    </source>
</evidence>
<dbReference type="CDD" id="cd03223">
    <property type="entry name" value="ABCD_peroxisomal_ALDP"/>
    <property type="match status" value="1"/>
</dbReference>
<dbReference type="InterPro" id="IPR011527">
    <property type="entry name" value="ABC1_TM_dom"/>
</dbReference>
<keyword evidence="7" id="KW-0472">Membrane</keyword>
<dbReference type="Gene3D" id="3.40.50.300">
    <property type="entry name" value="P-loop containing nucleotide triphosphate hydrolases"/>
    <property type="match status" value="1"/>
</dbReference>
<dbReference type="GO" id="GO:0005324">
    <property type="term" value="F:long-chain fatty acid transmembrane transporter activity"/>
    <property type="evidence" value="ECO:0007669"/>
    <property type="project" value="TreeGrafter"/>
</dbReference>
<dbReference type="PROSITE" id="PS00211">
    <property type="entry name" value="ABC_TRANSPORTER_1"/>
    <property type="match status" value="1"/>
</dbReference>
<dbReference type="GO" id="GO:0042760">
    <property type="term" value="P:very long-chain fatty acid catabolic process"/>
    <property type="evidence" value="ECO:0007669"/>
    <property type="project" value="TreeGrafter"/>
</dbReference>
<dbReference type="GO" id="GO:0007031">
    <property type="term" value="P:peroxisome organization"/>
    <property type="evidence" value="ECO:0007669"/>
    <property type="project" value="TreeGrafter"/>
</dbReference>
<reference evidence="9" key="1">
    <citation type="journal article" date="2020" name="Nat. Commun.">
        <title>Large-scale genome sequencing of mycorrhizal fungi provides insights into the early evolution of symbiotic traits.</title>
        <authorList>
            <person name="Miyauchi S."/>
            <person name="Kiss E."/>
            <person name="Kuo A."/>
            <person name="Drula E."/>
            <person name="Kohler A."/>
            <person name="Sanchez-Garcia M."/>
            <person name="Morin E."/>
            <person name="Andreopoulos B."/>
            <person name="Barry K.W."/>
            <person name="Bonito G."/>
            <person name="Buee M."/>
            <person name="Carver A."/>
            <person name="Chen C."/>
            <person name="Cichocki N."/>
            <person name="Clum A."/>
            <person name="Culley D."/>
            <person name="Crous P.W."/>
            <person name="Fauchery L."/>
            <person name="Girlanda M."/>
            <person name="Hayes R.D."/>
            <person name="Keri Z."/>
            <person name="LaButti K."/>
            <person name="Lipzen A."/>
            <person name="Lombard V."/>
            <person name="Magnuson J."/>
            <person name="Maillard F."/>
            <person name="Murat C."/>
            <person name="Nolan M."/>
            <person name="Ohm R.A."/>
            <person name="Pangilinan J."/>
            <person name="Pereira M.F."/>
            <person name="Perotto S."/>
            <person name="Peter M."/>
            <person name="Pfister S."/>
            <person name="Riley R."/>
            <person name="Sitrit Y."/>
            <person name="Stielow J.B."/>
            <person name="Szollosi G."/>
            <person name="Zifcakova L."/>
            <person name="Stursova M."/>
            <person name="Spatafora J.W."/>
            <person name="Tedersoo L."/>
            <person name="Vaario L.M."/>
            <person name="Yamada A."/>
            <person name="Yan M."/>
            <person name="Wang P."/>
            <person name="Xu J."/>
            <person name="Bruns T."/>
            <person name="Baldrian P."/>
            <person name="Vilgalys R."/>
            <person name="Dunand C."/>
            <person name="Henrissat B."/>
            <person name="Grigoriev I.V."/>
            <person name="Hibbett D."/>
            <person name="Nagy L.G."/>
            <person name="Martin F.M."/>
        </authorList>
    </citation>
    <scope>NUCLEOTIDE SEQUENCE</scope>
    <source>
        <strain evidence="9">UP504</strain>
    </source>
</reference>
<dbReference type="GO" id="GO:0006635">
    <property type="term" value="P:fatty acid beta-oxidation"/>
    <property type="evidence" value="ECO:0007669"/>
    <property type="project" value="TreeGrafter"/>
</dbReference>
<evidence type="ECO:0000313" key="9">
    <source>
        <dbReference type="EMBL" id="KAF9517856.1"/>
    </source>
</evidence>
<dbReference type="GO" id="GO:0016887">
    <property type="term" value="F:ATP hydrolysis activity"/>
    <property type="evidence" value="ECO:0007669"/>
    <property type="project" value="InterPro"/>
</dbReference>
<name>A0A9P6B568_9AGAM</name>
<dbReference type="Pfam" id="PF06472">
    <property type="entry name" value="ABC_membrane_2"/>
    <property type="match status" value="1"/>
</dbReference>
<dbReference type="Proteomes" id="UP000886523">
    <property type="component" value="Unassembled WGS sequence"/>
</dbReference>
<evidence type="ECO:0000256" key="5">
    <source>
        <dbReference type="ARBA" id="ARBA00022840"/>
    </source>
</evidence>
<dbReference type="EMBL" id="MU128929">
    <property type="protein sequence ID" value="KAF9517856.1"/>
    <property type="molecule type" value="Genomic_DNA"/>
</dbReference>
<keyword evidence="6" id="KW-1133">Transmembrane helix</keyword>
<evidence type="ECO:0000259" key="8">
    <source>
        <dbReference type="PROSITE" id="PS50893"/>
    </source>
</evidence>
<dbReference type="PANTHER" id="PTHR11384">
    <property type="entry name" value="ATP-BINDING CASSETTE, SUB-FAMILY D MEMBER"/>
    <property type="match status" value="1"/>
</dbReference>